<dbReference type="Proteomes" id="UP000000707">
    <property type="component" value="Unassembled WGS sequence"/>
</dbReference>
<accession>G3AZJ1</accession>
<dbReference type="STRING" id="590646.G3AZJ1"/>
<dbReference type="InterPro" id="IPR047168">
    <property type="entry name" value="LEC1-like"/>
</dbReference>
<dbReference type="GeneID" id="18250625"/>
<dbReference type="CDD" id="cd06869">
    <property type="entry name" value="PX_UP2_fungi"/>
    <property type="match status" value="1"/>
</dbReference>
<dbReference type="Gene3D" id="3.30.1520.10">
    <property type="entry name" value="Phox-like domain"/>
    <property type="match status" value="1"/>
</dbReference>
<reference evidence="2 3" key="1">
    <citation type="journal article" date="2011" name="Proc. Natl. Acad. Sci. U.S.A.">
        <title>Comparative genomics of xylose-fermenting fungi for enhanced biofuel production.</title>
        <authorList>
            <person name="Wohlbach D.J."/>
            <person name="Kuo A."/>
            <person name="Sato T.K."/>
            <person name="Potts K.M."/>
            <person name="Salamov A.A."/>
            <person name="LaButti K.M."/>
            <person name="Sun H."/>
            <person name="Clum A."/>
            <person name="Pangilinan J.L."/>
            <person name="Lindquist E.A."/>
            <person name="Lucas S."/>
            <person name="Lapidus A."/>
            <person name="Jin M."/>
            <person name="Gunawan C."/>
            <person name="Balan V."/>
            <person name="Dale B.E."/>
            <person name="Jeffries T.W."/>
            <person name="Zinkel R."/>
            <person name="Barry K.W."/>
            <person name="Grigoriev I.V."/>
            <person name="Gasch A.P."/>
        </authorList>
    </citation>
    <scope>NUCLEOTIDE SEQUENCE [LARGE SCALE GENOMIC DNA]</scope>
    <source>
        <strain evidence="3">ATCC 10573 / BCRC 21748 / CBS 615 / JCM 9827 / NBRC 10315 / NRRL Y-1498 / VKM Y-70</strain>
    </source>
</reference>
<dbReference type="EMBL" id="GL996512">
    <property type="protein sequence ID" value="EGV65591.1"/>
    <property type="molecule type" value="Genomic_DNA"/>
</dbReference>
<gene>
    <name evidence="2" type="ORF">CANTEDRAFT_96726</name>
</gene>
<sequence length="811" mass="96040">MTQTNAFLSNLSPTEEHFLKKFLMEKRLETELKLLARPDCLQLFGTPFDSKTTDADTDSFPLSRYFFNNYINSFPFITNNTKKDQEKFWKHTVQPFVESVNQKQLSNSNDRKEHTTKRKQINTKFVSGLALFYNSVLVTPKDMEYLESEHLAPSDVGKLDKIRAHKTPMLQDLHQKLNFSNGLNINIVSVDKVHVETTTTWFGLSTKSTHHYEFVIQVTEQDSGDQHYVSRPYHEFKHLEKTLLKKFPGIMNIETSKLPEKFKNDANTLIKEKLRISLRGYLTSLLQFPEIVSSEEFQYFINEHNFHTLNDEQKADYEKRHKHEKHLLMTQLEFQKEVSKLMIDFSKQFDDFKIQLIKEPDTLVNIFKEIGANKEMTNLSPLLKIFIDWCKIEISATVFQIFLTQDNSNELLHNVKKFHRLFPYGIMYNILRFTNPMSIISRVISLLLINIPGTNNKNLLSCLFIMLLDEDLNGYEVEVNNVKLKLKEYPNFIAAIEANIDNKLNEAHLDIEEAIEDIIGSIEEVNKQEAMAKTKLRDSDDLFNNLKQLYQIKVRQNDKLILKSLWEEPELTRLIKNFLIIFYHPLIELLSKSKMHIFFKDLQGFNDELINLLVRINEEEIYYLSSVEVFNRLMKLMDDHIGIFWKFVHNMYNNDDSHLFLKLIQWIENFLLKLRLKYADIDKVTLDLHLKDQELDEEQFFKQLHERMDKILLKRKLFKEHYQQTVAQREKHGNSIENNWDQLHEAFNEYDTNFGLDIDELEELNFDISENTDIEFSKKISQLQTFEYSTSELDKFDPHMVKELNRVLQGI</sequence>
<feature type="domain" description="PX" evidence="1">
    <location>
        <begin position="192"/>
        <end position="308"/>
    </location>
</feature>
<dbReference type="HOGENOM" id="CLU_007739_1_0_1"/>
<dbReference type="PROSITE" id="PS50195">
    <property type="entry name" value="PX"/>
    <property type="match status" value="1"/>
</dbReference>
<dbReference type="InterPro" id="IPR001683">
    <property type="entry name" value="PX_dom"/>
</dbReference>
<dbReference type="AlphaFoldDB" id="G3AZJ1"/>
<dbReference type="PANTHER" id="PTHR47185">
    <property type="entry name" value="PX DOMAIN-CONTAINING PROTEIN YPR097W"/>
    <property type="match status" value="1"/>
</dbReference>
<dbReference type="KEGG" id="cten:18250625"/>
<dbReference type="Pfam" id="PF12828">
    <property type="entry name" value="PXB"/>
    <property type="match status" value="1"/>
</dbReference>
<dbReference type="PANTHER" id="PTHR47185:SF1">
    <property type="entry name" value="PX DOMAIN-CONTAINING PROTEIN YPR097W"/>
    <property type="match status" value="1"/>
</dbReference>
<dbReference type="GO" id="GO:0035091">
    <property type="term" value="F:phosphatidylinositol binding"/>
    <property type="evidence" value="ECO:0007669"/>
    <property type="project" value="InterPro"/>
</dbReference>
<evidence type="ECO:0000313" key="3">
    <source>
        <dbReference type="Proteomes" id="UP000000707"/>
    </source>
</evidence>
<dbReference type="Pfam" id="PF12825">
    <property type="entry name" value="DUF3818"/>
    <property type="match status" value="2"/>
</dbReference>
<keyword evidence="3" id="KW-1185">Reference proteome</keyword>
<name>G3AZJ1_CANTC</name>
<evidence type="ECO:0000259" key="1">
    <source>
        <dbReference type="PROSITE" id="PS50195"/>
    </source>
</evidence>
<proteinExistence type="predicted"/>
<protein>
    <recommendedName>
        <fullName evidence="1">PX domain-containing protein</fullName>
    </recommendedName>
</protein>
<dbReference type="InterPro" id="IPR024554">
    <property type="entry name" value="LEC1-like_C"/>
</dbReference>
<dbReference type="OrthoDB" id="2117459at2759"/>
<dbReference type="InterPro" id="IPR024555">
    <property type="entry name" value="PX-associated"/>
</dbReference>
<dbReference type="SMART" id="SM00312">
    <property type="entry name" value="PX"/>
    <property type="match status" value="1"/>
</dbReference>
<dbReference type="SUPFAM" id="SSF64268">
    <property type="entry name" value="PX domain"/>
    <property type="match status" value="1"/>
</dbReference>
<dbReference type="Pfam" id="PF00787">
    <property type="entry name" value="PX"/>
    <property type="match status" value="1"/>
</dbReference>
<organism evidence="3">
    <name type="scientific">Candida tenuis (strain ATCC 10573 / BCRC 21748 / CBS 615 / JCM 9827 / NBRC 10315 / NRRL Y-1498 / VKM Y-70)</name>
    <name type="common">Yeast</name>
    <name type="synonym">Yamadazyma tenuis</name>
    <dbReference type="NCBI Taxonomy" id="590646"/>
    <lineage>
        <taxon>Eukaryota</taxon>
        <taxon>Fungi</taxon>
        <taxon>Dikarya</taxon>
        <taxon>Ascomycota</taxon>
        <taxon>Saccharomycotina</taxon>
        <taxon>Pichiomycetes</taxon>
        <taxon>Debaryomycetaceae</taxon>
        <taxon>Yamadazyma</taxon>
    </lineage>
</organism>
<dbReference type="eggNOG" id="KOG2273">
    <property type="taxonomic scope" value="Eukaryota"/>
</dbReference>
<evidence type="ECO:0000313" key="2">
    <source>
        <dbReference type="EMBL" id="EGV65591.1"/>
    </source>
</evidence>
<dbReference type="RefSeq" id="XP_006684165.1">
    <property type="nucleotide sequence ID" value="XM_006684102.1"/>
</dbReference>
<dbReference type="InterPro" id="IPR036871">
    <property type="entry name" value="PX_dom_sf"/>
</dbReference>